<proteinExistence type="predicted"/>
<dbReference type="RefSeq" id="WP_302118760.1">
    <property type="nucleotide sequence ID" value="NZ_SJPU01000002.1"/>
</dbReference>
<keyword evidence="2" id="KW-1185">Reference proteome</keyword>
<name>A0A5C6BT74_9BACT</name>
<sequence>MASSIRVNCDLGWPANSDRRNTTYAGPVVMVFAIGTDHVAGEEYGLAVDTAVATIAAAKEVAVTSPVVHIDAETLYAVRGDVAMSVVVGEDVEISLEGDATSVVEASDVVAGDEVYNGKACTGTVIRRTVISGEAISGEAITIVADEGAWMMLKVHGSEGADLTDSPVRMQHVKVDPAIRIAVRTVTRHGIRIARSQQPVKVDHATLHR</sequence>
<dbReference type="EMBL" id="SJPU01000002">
    <property type="protein sequence ID" value="TWU15420.1"/>
    <property type="molecule type" value="Genomic_DNA"/>
</dbReference>
<reference evidence="1 2" key="1">
    <citation type="journal article" date="2020" name="Antonie Van Leeuwenhoek">
        <title>Rhodopirellula heiligendammensis sp. nov., Rhodopirellula pilleata sp. nov., and Rhodopirellula solitaria sp. nov. isolated from natural or artificial marine surfaces in Northern Germany and California, USA, and emended description of the genus Rhodopirellula.</title>
        <authorList>
            <person name="Kallscheuer N."/>
            <person name="Wiegand S."/>
            <person name="Jogler M."/>
            <person name="Boedeker C."/>
            <person name="Peeters S.H."/>
            <person name="Rast P."/>
            <person name="Heuer A."/>
            <person name="Jetten M.S.M."/>
            <person name="Rohde M."/>
            <person name="Jogler C."/>
        </authorList>
    </citation>
    <scope>NUCLEOTIDE SEQUENCE [LARGE SCALE GENOMIC DNA]</scope>
    <source>
        <strain evidence="1 2">Poly21</strain>
    </source>
</reference>
<comment type="caution">
    <text evidence="1">The sequence shown here is derived from an EMBL/GenBank/DDBJ whole genome shotgun (WGS) entry which is preliminary data.</text>
</comment>
<dbReference type="Proteomes" id="UP000319908">
    <property type="component" value="Unassembled WGS sequence"/>
</dbReference>
<evidence type="ECO:0000313" key="1">
    <source>
        <dbReference type="EMBL" id="TWU15420.1"/>
    </source>
</evidence>
<evidence type="ECO:0000313" key="2">
    <source>
        <dbReference type="Proteomes" id="UP000319908"/>
    </source>
</evidence>
<organism evidence="1 2">
    <name type="scientific">Allorhodopirellula heiligendammensis</name>
    <dbReference type="NCBI Taxonomy" id="2714739"/>
    <lineage>
        <taxon>Bacteria</taxon>
        <taxon>Pseudomonadati</taxon>
        <taxon>Planctomycetota</taxon>
        <taxon>Planctomycetia</taxon>
        <taxon>Pirellulales</taxon>
        <taxon>Pirellulaceae</taxon>
        <taxon>Allorhodopirellula</taxon>
    </lineage>
</organism>
<gene>
    <name evidence="1" type="ORF">Poly21_26150</name>
</gene>
<dbReference type="AlphaFoldDB" id="A0A5C6BT74"/>
<accession>A0A5C6BT74</accession>
<protein>
    <submittedName>
        <fullName evidence="1">Uncharacterized protein</fullName>
    </submittedName>
</protein>